<organism evidence="4 5">
    <name type="scientific">Streptomyces viridochromogenes</name>
    <dbReference type="NCBI Taxonomy" id="1938"/>
    <lineage>
        <taxon>Bacteria</taxon>
        <taxon>Bacillati</taxon>
        <taxon>Actinomycetota</taxon>
        <taxon>Actinomycetes</taxon>
        <taxon>Kitasatosporales</taxon>
        <taxon>Streptomycetaceae</taxon>
        <taxon>Streptomyces</taxon>
    </lineage>
</organism>
<feature type="compositionally biased region" description="Basic and acidic residues" evidence="1">
    <location>
        <begin position="755"/>
        <end position="766"/>
    </location>
</feature>
<evidence type="ECO:0000313" key="5">
    <source>
        <dbReference type="Proteomes" id="UP000037432"/>
    </source>
</evidence>
<dbReference type="Gene3D" id="3.40.50.1460">
    <property type="match status" value="1"/>
</dbReference>
<reference evidence="4 5" key="1">
    <citation type="submission" date="2015-06" db="EMBL/GenBank/DDBJ databases">
        <authorList>
            <person name="Ju K.-S."/>
            <person name="Doroghazi J.R."/>
            <person name="Metcalf W.W."/>
        </authorList>
    </citation>
    <scope>NUCLEOTIDE SEQUENCE [LARGE SCALE GENOMIC DNA]</scope>
    <source>
        <strain evidence="4 5">NRRL 3414</strain>
    </source>
</reference>
<keyword evidence="2" id="KW-0812">Transmembrane</keyword>
<protein>
    <recommendedName>
        <fullName evidence="3">NACHT domain-containing protein</fullName>
    </recommendedName>
</protein>
<dbReference type="Gene3D" id="3.40.50.300">
    <property type="entry name" value="P-loop containing nucleotide triphosphate hydrolases"/>
    <property type="match status" value="1"/>
</dbReference>
<evidence type="ECO:0000256" key="2">
    <source>
        <dbReference type="SAM" id="Phobius"/>
    </source>
</evidence>
<dbReference type="AlphaFoldDB" id="A0A0J7Z5C8"/>
<feature type="compositionally biased region" description="Polar residues" evidence="1">
    <location>
        <begin position="742"/>
        <end position="751"/>
    </location>
</feature>
<keyword evidence="2" id="KW-0472">Membrane</keyword>
<evidence type="ECO:0000256" key="1">
    <source>
        <dbReference type="SAM" id="MobiDB-lite"/>
    </source>
</evidence>
<dbReference type="PROSITE" id="PS50837">
    <property type="entry name" value="NACHT"/>
    <property type="match status" value="1"/>
</dbReference>
<feature type="transmembrane region" description="Helical" evidence="2">
    <location>
        <begin position="468"/>
        <end position="487"/>
    </location>
</feature>
<feature type="transmembrane region" description="Helical" evidence="2">
    <location>
        <begin position="401"/>
        <end position="421"/>
    </location>
</feature>
<feature type="domain" description="NACHT" evidence="3">
    <location>
        <begin position="117"/>
        <end position="238"/>
    </location>
</feature>
<gene>
    <name evidence="4" type="ORF">ACM01_27765</name>
</gene>
<dbReference type="Proteomes" id="UP000037432">
    <property type="component" value="Unassembled WGS sequence"/>
</dbReference>
<dbReference type="InterPro" id="IPR024983">
    <property type="entry name" value="CHAT_dom"/>
</dbReference>
<proteinExistence type="predicted"/>
<accession>A0A0J7Z5C8</accession>
<feature type="transmembrane region" description="Helical" evidence="2">
    <location>
        <begin position="427"/>
        <end position="448"/>
    </location>
</feature>
<feature type="region of interest" description="Disordered" evidence="1">
    <location>
        <begin position="720"/>
        <end position="782"/>
    </location>
</feature>
<feature type="transmembrane region" description="Helical" evidence="2">
    <location>
        <begin position="551"/>
        <end position="576"/>
    </location>
</feature>
<dbReference type="EMBL" id="LFNT01000037">
    <property type="protein sequence ID" value="KMS71376.1"/>
    <property type="molecule type" value="Genomic_DNA"/>
</dbReference>
<sequence>MFLWVVAGTSVAGIGFALSAIGVLALLLVGDSSRFAEVTGRQAVDTLTDHLDRSVRLRCESEVREAGLEESGLLPVDWVVTARPDGCSPRQPEGDAVLFRTSRHEEMAAAFRALPAQRLIVTGPPGAGKSTLVVLLTLELLRSRTGDDPVPVLMQLTSYDPREAGLTEWLQRQIAGICDGLSDTPADRARAADLIADGRMLPVLDGLDDLPVQVREAFLDALMRDYPAAAPLVLTCRSMPFSWIAHMSGTVTVVEPGPIDPGDALGHLSHGTAPPRDRWFHLADFLARYPDSALARVLARPLGVVLVRSAYAGGDADLRDLVDMSRFRTPADIGEHLLDRVMSASLQRERQPRRGHGWDPVKARRYLSFLARSVARGETSVLAWWKLHLDVAGLTRTWSRVLIWTLAAALLHLPLAALVAHDPGLPTSLAAAGETIAGAMATATLIAVRDRLSGRMRWRRRPVRLMVLTSLCGGAVAAAVLPLLFMATGRTSPEDLGYGATTGLLIAGTVALAAHLTAGRPTPPGVPDAARGARTGPSRAVEATVHVSTQAILLAVLWFAALRTPLVLGICLLLVVPLLRDLRRVAAVHDVTSPRSSLNAARRVTVVKTTGLALLGALSWPLLDSAAIPWAPAPADVLAVAWTFGAAVVLSGSTWANYTVARLYLALRGQVPLRLQLFLTHACHLGVLSRSGPFYRFRHLALQNHLAEVRATAWEHAYPRGAATTGNDRRARPVPSLGHATPTDNIRSSPATSRTGDHSDHTDHSDFNGGTSQGPLNGKEVDHPEQRRLRAELAEQASPGREVPLHVQVTRGGGQEGVVLRPFELPAEGARLLITVHAPGLLALGDLQQELWVEPGRDSDVLRFGLRTDRPGAHTVTVRAFRGGSFLGELRLEISVQADVPARDGAPRTAPLDSLAFDPGEVTLQVLKAADGYTFQLLSETSYAPAFQLKAGDPRQATENIYRELRRIAAAAGAGTDARQVRRRLQNLGVALWRAAVPDAVRGQFWRETDKIRAFTVLGEHDVVPWELLYPLDGTQQGDGFLAEWLPVVRRVFGQERVRQLLLPQATFVVPPGSPPEADLEVTALRARFGPVMGDGGVLTRGAEIQSRLDEGLGGLLHFACHNAFTEAGSQVTMADGPFDPIDLATAQGSRALGDTRPLVFFNACRSAGQIDWYAASLGWAPQFLEAGAGAFIGTLWPVRSDSALAYADAFYTHLVTDGLPLGEASMKARQAIRNHGGDPTWLAYALYGSPAARAALATPGSADDSNSARR</sequence>
<name>A0A0J7Z5C8_STRVR</name>
<keyword evidence="2" id="KW-1133">Transmembrane helix</keyword>
<evidence type="ECO:0000313" key="4">
    <source>
        <dbReference type="EMBL" id="KMS71376.1"/>
    </source>
</evidence>
<comment type="caution">
    <text evidence="4">The sequence shown here is derived from an EMBL/GenBank/DDBJ whole genome shotgun (WGS) entry which is preliminary data.</text>
</comment>
<evidence type="ECO:0000259" key="3">
    <source>
        <dbReference type="PROSITE" id="PS50837"/>
    </source>
</evidence>
<dbReference type="InterPro" id="IPR027417">
    <property type="entry name" value="P-loop_NTPase"/>
</dbReference>
<dbReference type="SUPFAM" id="SSF52540">
    <property type="entry name" value="P-loop containing nucleoside triphosphate hydrolases"/>
    <property type="match status" value="1"/>
</dbReference>
<dbReference type="PATRIC" id="fig|1938.3.peg.6300"/>
<dbReference type="InterPro" id="IPR007111">
    <property type="entry name" value="NACHT_NTPase"/>
</dbReference>
<dbReference type="Pfam" id="PF12770">
    <property type="entry name" value="CHAT"/>
    <property type="match status" value="1"/>
</dbReference>
<feature type="transmembrane region" description="Helical" evidence="2">
    <location>
        <begin position="6"/>
        <end position="29"/>
    </location>
</feature>